<evidence type="ECO:0000256" key="6">
    <source>
        <dbReference type="SAM" id="SignalP"/>
    </source>
</evidence>
<dbReference type="GO" id="GO:0016020">
    <property type="term" value="C:membrane"/>
    <property type="evidence" value="ECO:0007669"/>
    <property type="project" value="UniProtKB-SubCell"/>
</dbReference>
<dbReference type="OrthoDB" id="6082634at2759"/>
<feature type="transmembrane region" description="Helical" evidence="5">
    <location>
        <begin position="311"/>
        <end position="332"/>
    </location>
</feature>
<comment type="caution">
    <text evidence="8">The sequence shown here is derived from an EMBL/GenBank/DDBJ whole genome shotgun (WGS) entry which is preliminary data.</text>
</comment>
<keyword evidence="2 5" id="KW-0812">Transmembrane</keyword>
<dbReference type="InterPro" id="IPR000832">
    <property type="entry name" value="GPCR_2_secretin-like"/>
</dbReference>
<dbReference type="Proteomes" id="UP000625711">
    <property type="component" value="Unassembled WGS sequence"/>
</dbReference>
<name>A0A834HYQ9_RHYFE</name>
<evidence type="ECO:0000313" key="9">
    <source>
        <dbReference type="Proteomes" id="UP000625711"/>
    </source>
</evidence>
<reference evidence="8" key="1">
    <citation type="submission" date="2020-08" db="EMBL/GenBank/DDBJ databases">
        <title>Genome sequencing and assembly of the red palm weevil Rhynchophorus ferrugineus.</title>
        <authorList>
            <person name="Dias G.B."/>
            <person name="Bergman C.M."/>
            <person name="Manee M."/>
        </authorList>
    </citation>
    <scope>NUCLEOTIDE SEQUENCE</scope>
    <source>
        <strain evidence="8">AA-2017</strain>
        <tissue evidence="8">Whole larva</tissue>
    </source>
</reference>
<feature type="chain" id="PRO_5032477806" description="G-protein coupled receptors family 2 profile 2 domain-containing protein" evidence="6">
    <location>
        <begin position="22"/>
        <end position="417"/>
    </location>
</feature>
<evidence type="ECO:0000259" key="7">
    <source>
        <dbReference type="PROSITE" id="PS50261"/>
    </source>
</evidence>
<dbReference type="GO" id="GO:0007166">
    <property type="term" value="P:cell surface receptor signaling pathway"/>
    <property type="evidence" value="ECO:0007669"/>
    <property type="project" value="InterPro"/>
</dbReference>
<proteinExistence type="predicted"/>
<dbReference type="PROSITE" id="PS50261">
    <property type="entry name" value="G_PROTEIN_RECEP_F2_4"/>
    <property type="match status" value="1"/>
</dbReference>
<accession>A0A834HYQ9</accession>
<feature type="signal peptide" evidence="6">
    <location>
        <begin position="1"/>
        <end position="21"/>
    </location>
</feature>
<dbReference type="PANTHER" id="PTHR46953:SF1">
    <property type="entry name" value="G-PROTEIN COUPLED RECEPTOR MTH-LIKE 1-RELATED"/>
    <property type="match status" value="1"/>
</dbReference>
<feature type="transmembrane region" description="Helical" evidence="5">
    <location>
        <begin position="181"/>
        <end position="199"/>
    </location>
</feature>
<dbReference type="AlphaFoldDB" id="A0A834HYQ9"/>
<keyword evidence="4 5" id="KW-0472">Membrane</keyword>
<dbReference type="GO" id="GO:0004930">
    <property type="term" value="F:G protein-coupled receptor activity"/>
    <property type="evidence" value="ECO:0007669"/>
    <property type="project" value="InterPro"/>
</dbReference>
<dbReference type="InterPro" id="IPR017981">
    <property type="entry name" value="GPCR_2-like_7TM"/>
</dbReference>
<feature type="transmembrane region" description="Helical" evidence="5">
    <location>
        <begin position="269"/>
        <end position="291"/>
    </location>
</feature>
<evidence type="ECO:0000256" key="3">
    <source>
        <dbReference type="ARBA" id="ARBA00022989"/>
    </source>
</evidence>
<feature type="transmembrane region" description="Helical" evidence="5">
    <location>
        <begin position="116"/>
        <end position="136"/>
    </location>
</feature>
<dbReference type="Gene3D" id="1.20.1070.10">
    <property type="entry name" value="Rhodopsin 7-helix transmembrane proteins"/>
    <property type="match status" value="1"/>
</dbReference>
<dbReference type="Pfam" id="PF00002">
    <property type="entry name" value="7tm_2"/>
    <property type="match status" value="1"/>
</dbReference>
<sequence>MFLVVVCGCIWLTTVFSGCSARQCCADTNQFFSDDGRCGGNAKIDFDCDGVHIPLNITDLGELGFSFLNNGSLIGQDGIIQYCETTIHVRDISYGGLIICYIPDTTFVAEENKIKVAAILGYVSLPFIICTIYIYWSIPILHDLQGICIINCLTGLAFGQTFLGVLQLADLYHAACETFALITYSAFMYMFFWLTILSFNIWKTTVDPQYLSAIRKWKFAYYYFATGGTFILLTVLLLSHYSDWIIFEGIRPGIGETSCWFVSIRETLIYFYAPISVLLCVNIICYVWTVVILSQRILHSRSKVLKYRLKVCVRLCIIMGITWVFEIITALIKNHVQFVGKVLIYILDIMNILQGFLIFLILVVFRKKVRRALANSNPCNITFPRSWKNLEDEETAYEDRTPIPTVQYTQTQLNQLI</sequence>
<dbReference type="CDD" id="cd15039">
    <property type="entry name" value="7tmB3_Methuselah-like"/>
    <property type="match status" value="1"/>
</dbReference>
<dbReference type="InterPro" id="IPR052808">
    <property type="entry name" value="GPCR_Mth-like"/>
</dbReference>
<evidence type="ECO:0000256" key="1">
    <source>
        <dbReference type="ARBA" id="ARBA00004141"/>
    </source>
</evidence>
<keyword evidence="9" id="KW-1185">Reference proteome</keyword>
<evidence type="ECO:0000313" key="8">
    <source>
        <dbReference type="EMBL" id="KAF7267625.1"/>
    </source>
</evidence>
<feature type="transmembrane region" description="Helical" evidence="5">
    <location>
        <begin position="148"/>
        <end position="169"/>
    </location>
</feature>
<feature type="transmembrane region" description="Helical" evidence="5">
    <location>
        <begin position="220"/>
        <end position="241"/>
    </location>
</feature>
<comment type="subcellular location">
    <subcellularLocation>
        <location evidence="1">Membrane</location>
        <topology evidence="1">Multi-pass membrane protein</topology>
    </subcellularLocation>
</comment>
<organism evidence="8 9">
    <name type="scientific">Rhynchophorus ferrugineus</name>
    <name type="common">Red palm weevil</name>
    <name type="synonym">Curculio ferrugineus</name>
    <dbReference type="NCBI Taxonomy" id="354439"/>
    <lineage>
        <taxon>Eukaryota</taxon>
        <taxon>Metazoa</taxon>
        <taxon>Ecdysozoa</taxon>
        <taxon>Arthropoda</taxon>
        <taxon>Hexapoda</taxon>
        <taxon>Insecta</taxon>
        <taxon>Pterygota</taxon>
        <taxon>Neoptera</taxon>
        <taxon>Endopterygota</taxon>
        <taxon>Coleoptera</taxon>
        <taxon>Polyphaga</taxon>
        <taxon>Cucujiformia</taxon>
        <taxon>Curculionidae</taxon>
        <taxon>Dryophthorinae</taxon>
        <taxon>Rhynchophorus</taxon>
    </lineage>
</organism>
<protein>
    <recommendedName>
        <fullName evidence="7">G-protein coupled receptors family 2 profile 2 domain-containing protein</fullName>
    </recommendedName>
</protein>
<evidence type="ECO:0000256" key="4">
    <source>
        <dbReference type="ARBA" id="ARBA00023136"/>
    </source>
</evidence>
<evidence type="ECO:0000256" key="2">
    <source>
        <dbReference type="ARBA" id="ARBA00022692"/>
    </source>
</evidence>
<dbReference type="PANTHER" id="PTHR46953">
    <property type="entry name" value="G-PROTEIN COUPLED RECEPTOR MTH-LIKE 1-RELATED"/>
    <property type="match status" value="1"/>
</dbReference>
<gene>
    <name evidence="8" type="ORF">GWI33_019117</name>
</gene>
<feature type="domain" description="G-protein coupled receptors family 2 profile 2" evidence="7">
    <location>
        <begin position="175"/>
        <end position="366"/>
    </location>
</feature>
<keyword evidence="6" id="KW-0732">Signal</keyword>
<dbReference type="EMBL" id="JAACXV010014401">
    <property type="protein sequence ID" value="KAF7267625.1"/>
    <property type="molecule type" value="Genomic_DNA"/>
</dbReference>
<evidence type="ECO:0000256" key="5">
    <source>
        <dbReference type="SAM" id="Phobius"/>
    </source>
</evidence>
<keyword evidence="3 5" id="KW-1133">Transmembrane helix</keyword>
<feature type="transmembrane region" description="Helical" evidence="5">
    <location>
        <begin position="344"/>
        <end position="365"/>
    </location>
</feature>